<evidence type="ECO:0000313" key="1">
    <source>
        <dbReference type="EMBL" id="MFD1309103.1"/>
    </source>
</evidence>
<proteinExistence type="predicted"/>
<accession>A0ABW3XLL2</accession>
<evidence type="ECO:0000313" key="2">
    <source>
        <dbReference type="Proteomes" id="UP001597058"/>
    </source>
</evidence>
<dbReference type="RefSeq" id="WP_381328817.1">
    <property type="nucleotide sequence ID" value="NZ_JBHTMM010000033.1"/>
</dbReference>
<sequence>MPDASPSYVTGLAAELRTRRPDLLDAAENELKELRIRLATIARFINTPTTPLDIRQGLARDLHLPEPIR</sequence>
<protein>
    <submittedName>
        <fullName evidence="1">Uncharacterized protein</fullName>
    </submittedName>
</protein>
<dbReference type="EMBL" id="JBHTMM010000033">
    <property type="protein sequence ID" value="MFD1309103.1"/>
    <property type="molecule type" value="Genomic_DNA"/>
</dbReference>
<reference evidence="2" key="1">
    <citation type="journal article" date="2019" name="Int. J. Syst. Evol. Microbiol.">
        <title>The Global Catalogue of Microorganisms (GCM) 10K type strain sequencing project: providing services to taxonomists for standard genome sequencing and annotation.</title>
        <authorList>
            <consortium name="The Broad Institute Genomics Platform"/>
            <consortium name="The Broad Institute Genome Sequencing Center for Infectious Disease"/>
            <person name="Wu L."/>
            <person name="Ma J."/>
        </authorList>
    </citation>
    <scope>NUCLEOTIDE SEQUENCE [LARGE SCALE GENOMIC DNA]</scope>
    <source>
        <strain evidence="2">CGMCC 4.7020</strain>
    </source>
</reference>
<dbReference type="Proteomes" id="UP001597058">
    <property type="component" value="Unassembled WGS sequence"/>
</dbReference>
<gene>
    <name evidence="1" type="ORF">ACFQ5X_25000</name>
</gene>
<comment type="caution">
    <text evidence="1">The sequence shown here is derived from an EMBL/GenBank/DDBJ whole genome shotgun (WGS) entry which is preliminary data.</text>
</comment>
<organism evidence="1 2">
    <name type="scientific">Streptomyces kaempferi</name>
    <dbReference type="NCBI Taxonomy" id="333725"/>
    <lineage>
        <taxon>Bacteria</taxon>
        <taxon>Bacillati</taxon>
        <taxon>Actinomycetota</taxon>
        <taxon>Actinomycetes</taxon>
        <taxon>Kitasatosporales</taxon>
        <taxon>Streptomycetaceae</taxon>
        <taxon>Streptomyces</taxon>
    </lineage>
</organism>
<name>A0ABW3XLL2_9ACTN</name>
<keyword evidence="2" id="KW-1185">Reference proteome</keyword>